<keyword evidence="2" id="KW-0560">Oxidoreductase</keyword>
<evidence type="ECO:0000256" key="1">
    <source>
        <dbReference type="ARBA" id="ARBA00006484"/>
    </source>
</evidence>
<evidence type="ECO:0000256" key="2">
    <source>
        <dbReference type="ARBA" id="ARBA00023002"/>
    </source>
</evidence>
<dbReference type="InterPro" id="IPR002347">
    <property type="entry name" value="SDR_fam"/>
</dbReference>
<name>A0ABQ2LY85_9MICC</name>
<sequence length="268" mass="27724">MDHLDLPARVASPPINESGVVVAGGTSGVGLATGIQFGLAGAPRVVLMGRNEDRGRAAVESAQAKSPVTEFTFIRADANDPGSATAAAAAAKDVLGRIDVLCNSTVAPYQPTLFHQTTTEDIPRMFLEQAVGPLVMTSAVVPYLRDQGSGSVICIASDAAKVPTPGETIIGASMSAIVTFTRTLALEAKRYGIRVNSITPSLIAETGSFDRAMNQEFSKKIFTKITSQAHLGMTGPDDLAHLAVFLSSPEASLITGQVISVNGGISVA</sequence>
<dbReference type="PANTHER" id="PTHR43477:SF1">
    <property type="entry name" value="DIHYDROANTICAPSIN 7-DEHYDROGENASE"/>
    <property type="match status" value="1"/>
</dbReference>
<proteinExistence type="inferred from homology"/>
<dbReference type="PANTHER" id="PTHR43477">
    <property type="entry name" value="DIHYDROANTICAPSIN 7-DEHYDROGENASE"/>
    <property type="match status" value="1"/>
</dbReference>
<dbReference type="Proteomes" id="UP000642509">
    <property type="component" value="Unassembled WGS sequence"/>
</dbReference>
<evidence type="ECO:0000313" key="3">
    <source>
        <dbReference type="EMBL" id="GGO43668.1"/>
    </source>
</evidence>
<dbReference type="CDD" id="cd05233">
    <property type="entry name" value="SDR_c"/>
    <property type="match status" value="1"/>
</dbReference>
<dbReference type="PRINTS" id="PR00081">
    <property type="entry name" value="GDHRDH"/>
</dbReference>
<dbReference type="InterPro" id="IPR051122">
    <property type="entry name" value="SDR_DHRS6-like"/>
</dbReference>
<organism evidence="3 4">
    <name type="scientific">Citricoccus zhacaiensis</name>
    <dbReference type="NCBI Taxonomy" id="489142"/>
    <lineage>
        <taxon>Bacteria</taxon>
        <taxon>Bacillati</taxon>
        <taxon>Actinomycetota</taxon>
        <taxon>Actinomycetes</taxon>
        <taxon>Micrococcales</taxon>
        <taxon>Micrococcaceae</taxon>
        <taxon>Citricoccus</taxon>
    </lineage>
</organism>
<dbReference type="RefSeq" id="WP_188805281.1">
    <property type="nucleotide sequence ID" value="NZ_BAAAOU010000004.1"/>
</dbReference>
<accession>A0ABQ2LY85</accession>
<dbReference type="EMBL" id="BMLQ01000003">
    <property type="protein sequence ID" value="GGO43668.1"/>
    <property type="molecule type" value="Genomic_DNA"/>
</dbReference>
<comment type="similarity">
    <text evidence="1">Belongs to the short-chain dehydrogenases/reductases (SDR) family.</text>
</comment>
<reference evidence="4" key="1">
    <citation type="journal article" date="2019" name="Int. J. Syst. Evol. Microbiol.">
        <title>The Global Catalogue of Microorganisms (GCM) 10K type strain sequencing project: providing services to taxonomists for standard genome sequencing and annotation.</title>
        <authorList>
            <consortium name="The Broad Institute Genomics Platform"/>
            <consortium name="The Broad Institute Genome Sequencing Center for Infectious Disease"/>
            <person name="Wu L."/>
            <person name="Ma J."/>
        </authorList>
    </citation>
    <scope>NUCLEOTIDE SEQUENCE [LARGE SCALE GENOMIC DNA]</scope>
    <source>
        <strain evidence="4">CGMCC 1.7064</strain>
    </source>
</reference>
<dbReference type="SUPFAM" id="SSF51735">
    <property type="entry name" value="NAD(P)-binding Rossmann-fold domains"/>
    <property type="match status" value="1"/>
</dbReference>
<comment type="caution">
    <text evidence="3">The sequence shown here is derived from an EMBL/GenBank/DDBJ whole genome shotgun (WGS) entry which is preliminary data.</text>
</comment>
<dbReference type="Pfam" id="PF13561">
    <property type="entry name" value="adh_short_C2"/>
    <property type="match status" value="1"/>
</dbReference>
<dbReference type="Gene3D" id="3.40.50.720">
    <property type="entry name" value="NAD(P)-binding Rossmann-like Domain"/>
    <property type="match status" value="1"/>
</dbReference>
<protein>
    <submittedName>
        <fullName evidence="3">2-hydroxycyclohexane-1-carbonyl-CoA dehydrogenase</fullName>
    </submittedName>
</protein>
<evidence type="ECO:0000313" key="4">
    <source>
        <dbReference type="Proteomes" id="UP000642509"/>
    </source>
</evidence>
<dbReference type="InterPro" id="IPR036291">
    <property type="entry name" value="NAD(P)-bd_dom_sf"/>
</dbReference>
<gene>
    <name evidence="3" type="ORF">GCM10010977_12340</name>
</gene>
<keyword evidence="4" id="KW-1185">Reference proteome</keyword>